<dbReference type="SUPFAM" id="SSF103190">
    <property type="entry name" value="Sensory domain-like"/>
    <property type="match status" value="1"/>
</dbReference>
<dbReference type="Proteomes" id="UP000192761">
    <property type="component" value="Unassembled WGS sequence"/>
</dbReference>
<evidence type="ECO:0000256" key="3">
    <source>
        <dbReference type="ARBA" id="ARBA00029447"/>
    </source>
</evidence>
<dbReference type="RefSeq" id="WP_084090323.1">
    <property type="nucleotide sequence ID" value="NZ_FWXD01000008.1"/>
</dbReference>
<organism evidence="8 9">
    <name type="scientific">Andreprevotia lacus DSM 23236</name>
    <dbReference type="NCBI Taxonomy" id="1121001"/>
    <lineage>
        <taxon>Bacteria</taxon>
        <taxon>Pseudomonadati</taxon>
        <taxon>Pseudomonadota</taxon>
        <taxon>Betaproteobacteria</taxon>
        <taxon>Neisseriales</taxon>
        <taxon>Chitinibacteraceae</taxon>
        <taxon>Andreprevotia</taxon>
    </lineage>
</organism>
<dbReference type="GO" id="GO:0007165">
    <property type="term" value="P:signal transduction"/>
    <property type="evidence" value="ECO:0007669"/>
    <property type="project" value="UniProtKB-KW"/>
</dbReference>
<dbReference type="SMART" id="SM00283">
    <property type="entry name" value="MA"/>
    <property type="match status" value="1"/>
</dbReference>
<dbReference type="Pfam" id="PF00015">
    <property type="entry name" value="MCPsignal"/>
    <property type="match status" value="1"/>
</dbReference>
<dbReference type="PANTHER" id="PTHR32089:SF112">
    <property type="entry name" value="LYSOZYME-LIKE PROTEIN-RELATED"/>
    <property type="match status" value="1"/>
</dbReference>
<dbReference type="InterPro" id="IPR029151">
    <property type="entry name" value="Sensor-like_sf"/>
</dbReference>
<evidence type="ECO:0000313" key="8">
    <source>
        <dbReference type="EMBL" id="SMC23670.1"/>
    </source>
</evidence>
<dbReference type="EMBL" id="FWXD01000008">
    <property type="protein sequence ID" value="SMC23670.1"/>
    <property type="molecule type" value="Genomic_DNA"/>
</dbReference>
<dbReference type="OrthoDB" id="9763018at2"/>
<evidence type="ECO:0000313" key="9">
    <source>
        <dbReference type="Proteomes" id="UP000192761"/>
    </source>
</evidence>
<dbReference type="GO" id="GO:0006935">
    <property type="term" value="P:chemotaxis"/>
    <property type="evidence" value="ECO:0007669"/>
    <property type="project" value="UniProtKB-ARBA"/>
</dbReference>
<protein>
    <submittedName>
        <fullName evidence="8">Methyl-accepting chemotaxis protein</fullName>
    </submittedName>
</protein>
<dbReference type="Gene3D" id="1.10.287.950">
    <property type="entry name" value="Methyl-accepting chemotaxis protein"/>
    <property type="match status" value="1"/>
</dbReference>
<sequence>MPGFTLRHRPIVEQIAMLTIIVCVLVFAALIAMTSLSVNRVALDTAQKGLSDQLELVKGSLKLAYEGALLRSEGTMELFQKQLPGEFAISAETQATGSAGDAPLVKAGELVINGNTDILERLKRETGAEAAVIARTSAGKFVRITTLLKDKDGKSMLGSSIKADDPILQAITGGHDYLGLVMRNDHYYLTRARPIKNPGGEIAGWYQTRIDLSRELATLGKVIDGIKVGKTGYVYILAADKDKVARFIIHPQYPGKYAGDVLQGDALSTISHLVTQKTGTYRYDWPNPDQGNRPAAKIVVFSAVPDWNWVVASGSFLDEFTADSVALRNRLIVACVIFGALILVLLYLALKSRLKPLASVVGAVDRFGAGDLSARIDIPAEESSRNEIAQLTLHFNHAAERLQALIGEIRSTADAVDGTARNMGDAVEQVASSSMRQSESASSMAATVEQITVSIGHIADTAGSARQAGQSALEASKDGRRLMERTVEEMQRIATAANDASGQISRLGERSSEISSIVGVIKEIADQTNLLALNAAIEAARAGEQGRGFAVVADEVRKLAERTSASTQQISQLVGGIVGDTQQVAAEIVAVSSQMREGVQSVEETGSVLERIHSEADRVFNVLQDIAEATREQTVASSQLARGVENVAHSAEANASIAQRNSGSASDLREQARVLHDKLDQFTI</sequence>
<evidence type="ECO:0000259" key="6">
    <source>
        <dbReference type="PROSITE" id="PS50111"/>
    </source>
</evidence>
<dbReference type="Pfam" id="PF17201">
    <property type="entry name" value="Cache_3-Cache_2"/>
    <property type="match status" value="1"/>
</dbReference>
<keyword evidence="9" id="KW-1185">Reference proteome</keyword>
<dbReference type="PROSITE" id="PS50111">
    <property type="entry name" value="CHEMOTAXIS_TRANSDUC_2"/>
    <property type="match status" value="1"/>
</dbReference>
<dbReference type="STRING" id="1121001.SAMN02745857_01660"/>
<dbReference type="InterPro" id="IPR004089">
    <property type="entry name" value="MCPsignal_dom"/>
</dbReference>
<dbReference type="PROSITE" id="PS50885">
    <property type="entry name" value="HAMP"/>
    <property type="match status" value="1"/>
</dbReference>
<evidence type="ECO:0000259" key="7">
    <source>
        <dbReference type="PROSITE" id="PS50885"/>
    </source>
</evidence>
<evidence type="ECO:0000256" key="1">
    <source>
        <dbReference type="ARBA" id="ARBA00004370"/>
    </source>
</evidence>
<keyword evidence="5" id="KW-0812">Transmembrane</keyword>
<keyword evidence="5" id="KW-0472">Membrane</keyword>
<proteinExistence type="inferred from homology"/>
<dbReference type="CDD" id="cd18774">
    <property type="entry name" value="PDC2_HK_sensor"/>
    <property type="match status" value="1"/>
</dbReference>
<dbReference type="CDD" id="cd06225">
    <property type="entry name" value="HAMP"/>
    <property type="match status" value="1"/>
</dbReference>
<dbReference type="GO" id="GO:0016020">
    <property type="term" value="C:membrane"/>
    <property type="evidence" value="ECO:0007669"/>
    <property type="project" value="UniProtKB-SubCell"/>
</dbReference>
<comment type="similarity">
    <text evidence="3">Belongs to the methyl-accepting chemotaxis (MCP) protein family.</text>
</comment>
<keyword evidence="5" id="KW-1133">Transmembrane helix</keyword>
<dbReference type="Pfam" id="PF00672">
    <property type="entry name" value="HAMP"/>
    <property type="match status" value="1"/>
</dbReference>
<name>A0A1W1XI82_9NEIS</name>
<feature type="transmembrane region" description="Helical" evidence="5">
    <location>
        <begin position="15"/>
        <end position="38"/>
    </location>
</feature>
<feature type="domain" description="HAMP" evidence="7">
    <location>
        <begin position="351"/>
        <end position="407"/>
    </location>
</feature>
<reference evidence="8 9" key="1">
    <citation type="submission" date="2017-04" db="EMBL/GenBank/DDBJ databases">
        <authorList>
            <person name="Afonso C.L."/>
            <person name="Miller P.J."/>
            <person name="Scott M.A."/>
            <person name="Spackman E."/>
            <person name="Goraichik I."/>
            <person name="Dimitrov K.M."/>
            <person name="Suarez D.L."/>
            <person name="Swayne D.E."/>
        </authorList>
    </citation>
    <scope>NUCLEOTIDE SEQUENCE [LARGE SCALE GENOMIC DNA]</scope>
    <source>
        <strain evidence="8 9">DSM 23236</strain>
    </source>
</reference>
<dbReference type="InterPro" id="IPR003660">
    <property type="entry name" value="HAMP_dom"/>
</dbReference>
<gene>
    <name evidence="8" type="ORF">SAMN02745857_01660</name>
</gene>
<keyword evidence="2 4" id="KW-0807">Transducer</keyword>
<evidence type="ECO:0000256" key="5">
    <source>
        <dbReference type="SAM" id="Phobius"/>
    </source>
</evidence>
<accession>A0A1W1XI82</accession>
<dbReference type="SMART" id="SM00304">
    <property type="entry name" value="HAMP"/>
    <property type="match status" value="1"/>
</dbReference>
<comment type="subcellular location">
    <subcellularLocation>
        <location evidence="1">Membrane</location>
    </subcellularLocation>
</comment>
<dbReference type="PANTHER" id="PTHR32089">
    <property type="entry name" value="METHYL-ACCEPTING CHEMOTAXIS PROTEIN MCPB"/>
    <property type="match status" value="1"/>
</dbReference>
<evidence type="ECO:0000256" key="2">
    <source>
        <dbReference type="ARBA" id="ARBA00023224"/>
    </source>
</evidence>
<dbReference type="CDD" id="cd11386">
    <property type="entry name" value="MCP_signal"/>
    <property type="match status" value="1"/>
</dbReference>
<evidence type="ECO:0000256" key="4">
    <source>
        <dbReference type="PROSITE-ProRule" id="PRU00284"/>
    </source>
</evidence>
<dbReference type="SUPFAM" id="SSF58104">
    <property type="entry name" value="Methyl-accepting chemotaxis protein (MCP) signaling domain"/>
    <property type="match status" value="1"/>
</dbReference>
<dbReference type="InterPro" id="IPR033462">
    <property type="entry name" value="Cache_3-Cache_2"/>
</dbReference>
<feature type="transmembrane region" description="Helical" evidence="5">
    <location>
        <begin position="331"/>
        <end position="350"/>
    </location>
</feature>
<dbReference type="FunFam" id="1.10.287.950:FF:000001">
    <property type="entry name" value="Methyl-accepting chemotaxis sensory transducer"/>
    <property type="match status" value="1"/>
</dbReference>
<dbReference type="AlphaFoldDB" id="A0A1W1XI82"/>
<feature type="domain" description="Methyl-accepting transducer" evidence="6">
    <location>
        <begin position="412"/>
        <end position="648"/>
    </location>
</feature>
<dbReference type="Gene3D" id="3.30.450.20">
    <property type="entry name" value="PAS domain"/>
    <property type="match status" value="1"/>
</dbReference>